<dbReference type="PRINTS" id="PR01576">
    <property type="entry name" value="PDEFORMYLASE"/>
</dbReference>
<evidence type="ECO:0000313" key="7">
    <source>
        <dbReference type="EMBL" id="QGZ99232.1"/>
    </source>
</evidence>
<evidence type="ECO:0000313" key="8">
    <source>
        <dbReference type="Proteomes" id="UP000430508"/>
    </source>
</evidence>
<keyword evidence="3 6" id="KW-0378">Hydrolase</keyword>
<comment type="similarity">
    <text evidence="1 6">Belongs to the polypeptide deformylase family.</text>
</comment>
<dbReference type="GO" id="GO:0046872">
    <property type="term" value="F:metal ion binding"/>
    <property type="evidence" value="ECO:0007669"/>
    <property type="project" value="UniProtKB-KW"/>
</dbReference>
<keyword evidence="4 6" id="KW-0648">Protein biosynthesis</keyword>
<dbReference type="Proteomes" id="UP000430508">
    <property type="component" value="Chromosome"/>
</dbReference>
<keyword evidence="5 6" id="KW-0408">Iron</keyword>
<dbReference type="PANTHER" id="PTHR10458">
    <property type="entry name" value="PEPTIDE DEFORMYLASE"/>
    <property type="match status" value="1"/>
</dbReference>
<dbReference type="InterPro" id="IPR036821">
    <property type="entry name" value="Peptide_deformylase_sf"/>
</dbReference>
<feature type="binding site" evidence="6">
    <location>
        <position position="89"/>
    </location>
    <ligand>
        <name>Fe cation</name>
        <dbReference type="ChEBI" id="CHEBI:24875"/>
    </ligand>
</feature>
<comment type="catalytic activity">
    <reaction evidence="6">
        <text>N-terminal N-formyl-L-methionyl-[peptide] + H2O = N-terminal L-methionyl-[peptide] + formate</text>
        <dbReference type="Rhea" id="RHEA:24420"/>
        <dbReference type="Rhea" id="RHEA-COMP:10639"/>
        <dbReference type="Rhea" id="RHEA-COMP:10640"/>
        <dbReference type="ChEBI" id="CHEBI:15377"/>
        <dbReference type="ChEBI" id="CHEBI:15740"/>
        <dbReference type="ChEBI" id="CHEBI:49298"/>
        <dbReference type="ChEBI" id="CHEBI:64731"/>
        <dbReference type="EC" id="3.5.1.88"/>
    </reaction>
</comment>
<dbReference type="NCBIfam" id="NF001159">
    <property type="entry name" value="PRK00150.1-3"/>
    <property type="match status" value="1"/>
</dbReference>
<gene>
    <name evidence="6 7" type="primary">def</name>
    <name evidence="7" type="ORF">GQ588_00385</name>
</gene>
<keyword evidence="2 6" id="KW-0479">Metal-binding</keyword>
<dbReference type="NCBIfam" id="TIGR00079">
    <property type="entry name" value="pept_deformyl"/>
    <property type="match status" value="1"/>
</dbReference>
<accession>A0A857DEJ9</accession>
<feature type="active site" evidence="6">
    <location>
        <position position="132"/>
    </location>
</feature>
<evidence type="ECO:0000256" key="5">
    <source>
        <dbReference type="ARBA" id="ARBA00023004"/>
    </source>
</evidence>
<evidence type="ECO:0000256" key="4">
    <source>
        <dbReference type="ARBA" id="ARBA00022917"/>
    </source>
</evidence>
<dbReference type="InterPro" id="IPR023635">
    <property type="entry name" value="Peptide_deformylase"/>
</dbReference>
<dbReference type="PANTHER" id="PTHR10458:SF22">
    <property type="entry name" value="PEPTIDE DEFORMYLASE"/>
    <property type="match status" value="1"/>
</dbReference>
<evidence type="ECO:0000256" key="3">
    <source>
        <dbReference type="ARBA" id="ARBA00022801"/>
    </source>
</evidence>
<name>A0A857DEJ9_9FIRM</name>
<evidence type="ECO:0000256" key="1">
    <source>
        <dbReference type="ARBA" id="ARBA00010759"/>
    </source>
</evidence>
<dbReference type="CDD" id="cd00487">
    <property type="entry name" value="Pep_deformylase"/>
    <property type="match status" value="1"/>
</dbReference>
<comment type="function">
    <text evidence="6">Removes the formyl group from the N-terminal Met of newly synthesized proteins. Requires at least a dipeptide for an efficient rate of reaction. N-terminal L-methionine is a prerequisite for activity but the enzyme has broad specificity at other positions.</text>
</comment>
<sequence>MALRNVMDHRTDDILRKKSKKVEKIDDKIVALLDDMVETMYHAKGIGLAAPQIGVLKRMIVIDIGEGIIKLINPEIVEMSGEQQEIEGCLSVPGVYGEVKRPQKVLIRALDQKGDEVDLDGTGLLACVFCHEIDHLEGILFIDKMSRHKS</sequence>
<feature type="binding site" evidence="6">
    <location>
        <position position="131"/>
    </location>
    <ligand>
        <name>Fe cation</name>
        <dbReference type="ChEBI" id="CHEBI:24875"/>
    </ligand>
</feature>
<dbReference type="SUPFAM" id="SSF56420">
    <property type="entry name" value="Peptide deformylase"/>
    <property type="match status" value="1"/>
</dbReference>
<dbReference type="EC" id="3.5.1.88" evidence="6"/>
<evidence type="ECO:0000256" key="6">
    <source>
        <dbReference type="HAMAP-Rule" id="MF_00163"/>
    </source>
</evidence>
<dbReference type="EMBL" id="CP046996">
    <property type="protein sequence ID" value="QGZ99232.1"/>
    <property type="molecule type" value="Genomic_DNA"/>
</dbReference>
<dbReference type="Pfam" id="PF01327">
    <property type="entry name" value="Pep_deformylase"/>
    <property type="match status" value="1"/>
</dbReference>
<dbReference type="RefSeq" id="WP_158208060.1">
    <property type="nucleotide sequence ID" value="NZ_CP046996.1"/>
</dbReference>
<feature type="binding site" evidence="6">
    <location>
        <position position="135"/>
    </location>
    <ligand>
        <name>Fe cation</name>
        <dbReference type="ChEBI" id="CHEBI:24875"/>
    </ligand>
</feature>
<dbReference type="HAMAP" id="MF_00163">
    <property type="entry name" value="Pep_deformylase"/>
    <property type="match status" value="1"/>
</dbReference>
<dbReference type="PIRSF" id="PIRSF004749">
    <property type="entry name" value="Pep_def"/>
    <property type="match status" value="1"/>
</dbReference>
<comment type="cofactor">
    <cofactor evidence="6">
        <name>Fe(2+)</name>
        <dbReference type="ChEBI" id="CHEBI:29033"/>
    </cofactor>
    <text evidence="6">Binds 1 Fe(2+) ion.</text>
</comment>
<dbReference type="GO" id="GO:0006412">
    <property type="term" value="P:translation"/>
    <property type="evidence" value="ECO:0007669"/>
    <property type="project" value="UniProtKB-UniRule"/>
</dbReference>
<dbReference type="Gene3D" id="3.90.45.10">
    <property type="entry name" value="Peptide deformylase"/>
    <property type="match status" value="1"/>
</dbReference>
<dbReference type="AlphaFoldDB" id="A0A857DEJ9"/>
<evidence type="ECO:0000256" key="2">
    <source>
        <dbReference type="ARBA" id="ARBA00022723"/>
    </source>
</evidence>
<protein>
    <recommendedName>
        <fullName evidence="6">Peptide deformylase</fullName>
        <shortName evidence="6">PDF</shortName>
        <ecNumber evidence="6">3.5.1.88</ecNumber>
    </recommendedName>
    <alternativeName>
        <fullName evidence="6">Polypeptide deformylase</fullName>
    </alternativeName>
</protein>
<dbReference type="FunFam" id="3.90.45.10:FF:000005">
    <property type="entry name" value="Peptide deformylase"/>
    <property type="match status" value="1"/>
</dbReference>
<organism evidence="7 8">
    <name type="scientific">Dehalobacter restrictus</name>
    <dbReference type="NCBI Taxonomy" id="55583"/>
    <lineage>
        <taxon>Bacteria</taxon>
        <taxon>Bacillati</taxon>
        <taxon>Bacillota</taxon>
        <taxon>Clostridia</taxon>
        <taxon>Eubacteriales</taxon>
        <taxon>Desulfitobacteriaceae</taxon>
        <taxon>Dehalobacter</taxon>
    </lineage>
</organism>
<dbReference type="GO" id="GO:0042586">
    <property type="term" value="F:peptide deformylase activity"/>
    <property type="evidence" value="ECO:0007669"/>
    <property type="project" value="UniProtKB-UniRule"/>
</dbReference>
<proteinExistence type="inferred from homology"/>
<reference evidence="7 8" key="1">
    <citation type="submission" date="2019-12" db="EMBL/GenBank/DDBJ databases">
        <title>Sequence classification of anaerobic respiratory reductive dehalogenases: First we see many, then we see few.</title>
        <authorList>
            <person name="Molenda O."/>
            <person name="Puentes Jacome L.A."/>
            <person name="Cao X."/>
            <person name="Nesbo C.L."/>
            <person name="Tang S."/>
            <person name="Morson N."/>
            <person name="Patron J."/>
            <person name="Lomheim L."/>
            <person name="Wishart D.S."/>
            <person name="Edwards E.A."/>
        </authorList>
    </citation>
    <scope>NUCLEOTIDE SEQUENCE [LARGE SCALE GENOMIC DNA]</scope>
    <source>
        <strain evidence="7 8">12DCA</strain>
    </source>
</reference>